<feature type="compositionally biased region" description="Basic residues" evidence="1">
    <location>
        <begin position="642"/>
        <end position="651"/>
    </location>
</feature>
<evidence type="ECO:0000313" key="5">
    <source>
        <dbReference type="Proteomes" id="UP000824078"/>
    </source>
</evidence>
<evidence type="ECO:0000313" key="4">
    <source>
        <dbReference type="EMBL" id="HIU23860.1"/>
    </source>
</evidence>
<keyword evidence="2" id="KW-1133">Transmembrane helix</keyword>
<feature type="domain" description="Peptidase M28" evidence="3">
    <location>
        <begin position="695"/>
        <end position="834"/>
    </location>
</feature>
<feature type="transmembrane region" description="Helical" evidence="2">
    <location>
        <begin position="64"/>
        <end position="97"/>
    </location>
</feature>
<name>A0A9D1HYX3_9ACTN</name>
<feature type="compositionally biased region" description="Polar residues" evidence="1">
    <location>
        <begin position="516"/>
        <end position="531"/>
    </location>
</feature>
<feature type="region of interest" description="Disordered" evidence="1">
    <location>
        <begin position="349"/>
        <end position="487"/>
    </location>
</feature>
<dbReference type="Proteomes" id="UP000824078">
    <property type="component" value="Unassembled WGS sequence"/>
</dbReference>
<dbReference type="EMBL" id="DVMQ01000010">
    <property type="protein sequence ID" value="HIU23860.1"/>
    <property type="molecule type" value="Genomic_DNA"/>
</dbReference>
<dbReference type="AlphaFoldDB" id="A0A9D1HYX3"/>
<feature type="region of interest" description="Disordered" evidence="1">
    <location>
        <begin position="628"/>
        <end position="658"/>
    </location>
</feature>
<comment type="caution">
    <text evidence="4">The sequence shown here is derived from an EMBL/GenBank/DDBJ whole genome shotgun (WGS) entry which is preliminary data.</text>
</comment>
<gene>
    <name evidence="4" type="ORF">IAD17_02940</name>
</gene>
<accession>A0A9D1HYX3</accession>
<organism evidence="4 5">
    <name type="scientific">Candidatus Coprovicinus avistercoris</name>
    <dbReference type="NCBI Taxonomy" id="2840754"/>
    <lineage>
        <taxon>Bacteria</taxon>
        <taxon>Bacillati</taxon>
        <taxon>Actinomycetota</taxon>
        <taxon>Coriobacteriia</taxon>
        <taxon>Coriobacteriales</taxon>
        <taxon>Coriobacteriaceae</taxon>
        <taxon>Coriobacteriaceae incertae sedis</taxon>
        <taxon>Candidatus Coprovicinus</taxon>
    </lineage>
</organism>
<keyword evidence="2" id="KW-0812">Transmembrane</keyword>
<reference evidence="4" key="2">
    <citation type="journal article" date="2021" name="PeerJ">
        <title>Extensive microbial diversity within the chicken gut microbiome revealed by metagenomics and culture.</title>
        <authorList>
            <person name="Gilroy R."/>
            <person name="Ravi A."/>
            <person name="Getino M."/>
            <person name="Pursley I."/>
            <person name="Horton D.L."/>
            <person name="Alikhan N.F."/>
            <person name="Baker D."/>
            <person name="Gharbi K."/>
            <person name="Hall N."/>
            <person name="Watson M."/>
            <person name="Adriaenssens E.M."/>
            <person name="Foster-Nyarko E."/>
            <person name="Jarju S."/>
            <person name="Secka A."/>
            <person name="Antonio M."/>
            <person name="Oren A."/>
            <person name="Chaudhuri R.R."/>
            <person name="La Ragione R."/>
            <person name="Hildebrand F."/>
            <person name="Pallen M.J."/>
        </authorList>
    </citation>
    <scope>NUCLEOTIDE SEQUENCE</scope>
    <source>
        <strain evidence="4">ChiHjej12B11-29160</strain>
    </source>
</reference>
<feature type="region of interest" description="Disordered" evidence="1">
    <location>
        <begin position="501"/>
        <end position="533"/>
    </location>
</feature>
<dbReference type="InterPro" id="IPR007484">
    <property type="entry name" value="Peptidase_M28"/>
</dbReference>
<reference evidence="4" key="1">
    <citation type="submission" date="2020-10" db="EMBL/GenBank/DDBJ databases">
        <authorList>
            <person name="Gilroy R."/>
        </authorList>
    </citation>
    <scope>NUCLEOTIDE SEQUENCE</scope>
    <source>
        <strain evidence="4">ChiHjej12B11-29160</strain>
    </source>
</reference>
<feature type="compositionally biased region" description="Acidic residues" evidence="1">
    <location>
        <begin position="413"/>
        <end position="428"/>
    </location>
</feature>
<evidence type="ECO:0000256" key="1">
    <source>
        <dbReference type="SAM" id="MobiDB-lite"/>
    </source>
</evidence>
<proteinExistence type="predicted"/>
<feature type="compositionally biased region" description="Acidic residues" evidence="1">
    <location>
        <begin position="355"/>
        <end position="370"/>
    </location>
</feature>
<feature type="region of interest" description="Disordered" evidence="1">
    <location>
        <begin position="578"/>
        <end position="608"/>
    </location>
</feature>
<dbReference type="SUPFAM" id="SSF53187">
    <property type="entry name" value="Zn-dependent exopeptidases"/>
    <property type="match status" value="2"/>
</dbReference>
<keyword evidence="2" id="KW-0472">Membrane</keyword>
<evidence type="ECO:0000256" key="2">
    <source>
        <dbReference type="SAM" id="Phobius"/>
    </source>
</evidence>
<dbReference type="Pfam" id="PF04389">
    <property type="entry name" value="Peptidase_M28"/>
    <property type="match status" value="1"/>
</dbReference>
<feature type="compositionally biased region" description="Acidic residues" evidence="1">
    <location>
        <begin position="377"/>
        <end position="391"/>
    </location>
</feature>
<feature type="transmembrane region" description="Helical" evidence="2">
    <location>
        <begin position="190"/>
        <end position="208"/>
    </location>
</feature>
<feature type="compositionally biased region" description="Basic residues" evidence="1">
    <location>
        <begin position="588"/>
        <end position="600"/>
    </location>
</feature>
<dbReference type="Gene3D" id="3.40.630.10">
    <property type="entry name" value="Zn peptidases"/>
    <property type="match status" value="2"/>
</dbReference>
<protein>
    <submittedName>
        <fullName evidence="4">M28 family peptidase</fullName>
    </submittedName>
</protein>
<feature type="transmembrane region" description="Helical" evidence="2">
    <location>
        <begin position="160"/>
        <end position="183"/>
    </location>
</feature>
<evidence type="ECO:0000259" key="3">
    <source>
        <dbReference type="Pfam" id="PF04389"/>
    </source>
</evidence>
<sequence length="838" mass="90879">MASSVHKYLDFLEQKVPIAPANSQEELQAAQTIAGVMKRHDVEVDIEEFDASSAASFMRGILQIILLVGVLIAGIGILPLTIVFGVLAVASGVILALDFMGNDLLTRYSPPARSQNVIARHKASGPLVSKGNRPIIVVAHYDTPRENFLFSSKLAPFHAYINKVSVISIPVVAICALIQLFAAGSMVGRIFWIVGIVVAIPAAVKGVATVAERFMPCTVGSNDNKSSVATLLSILNEVRPQSDDLDPDYVPTPERSYEQPIEETTVSESVPQEEIEYVEEVVGYRYEEVVGVRHGKEVVAELGMLPKDCEIEYLDPQPIEEITRKVPVKRVVSVPARSEEVISHKEVASEVSDVSADDAASEDVVSEQDETTTLTDVSDEVTSNEEVEEAVIEQPSAEETVSMKDEELKSASAEDDNNEVVEVVAEEVVEQKPVEEADADGTAPMSGDGDDSGFSADADATVPSAPIETATPETPDDPEWGTTTFKPKAVSFGRRAALFDLPDPSVAENDPFASETEATPTEKATISSASIPSLGEETVAMPLDQIEQASNAADQTISTSKVEVDTVQEVVPEVKQLTSDPMTEAPAKPRRKAHRLFGRKRKEEQESMSEWLGVEEDFDAKRDGQAIGSWENFERDEENSHRSPRPRRGGKWKGGATSSAQFRVIDGGENIENAPSEEELREAILSMGDDELIAHDIWFVALGASALDHAGIKAFLAEHRTSCRGAFLINLDSVGAGRLSYVAEEGIHNKRRADRRLVRMLTNTAKDLHVDLKKIASLPEGTDATAAMQSSLRSITIMGSDDGINPALSHTPEDVPEQIDERQVAAVRDLVCEIVRRA</sequence>